<dbReference type="AlphaFoldDB" id="A0A8T0DVA9"/>
<sequence>MDSLGSQHELECLRASLEEARASIDKKDAIIVEMEAERTKSASRFENLRERYELLLADHHRLSKLNHELEARLLENIELKNAEMKAISDELQTAKSRLQEHEKALSCVSAERDRYKEDCAVAVNLLQTNPDQFLPQTSRLLSNLNKPGVKNEIPVRGDCEQPSPIFQFSAFLPTFPPVGLSSIIQLNSSADQLRRSQFGSPNSLNESNHSSINGSTNRTGDLHQMTLRKSTVTDL</sequence>
<proteinExistence type="predicted"/>
<feature type="compositionally biased region" description="Polar residues" evidence="2">
    <location>
        <begin position="195"/>
        <end position="219"/>
    </location>
</feature>
<evidence type="ECO:0000256" key="2">
    <source>
        <dbReference type="SAM" id="MobiDB-lite"/>
    </source>
</evidence>
<gene>
    <name evidence="3" type="ORF">P879_04045</name>
</gene>
<evidence type="ECO:0000313" key="4">
    <source>
        <dbReference type="Proteomes" id="UP000699462"/>
    </source>
</evidence>
<feature type="region of interest" description="Disordered" evidence="2">
    <location>
        <begin position="195"/>
        <end position="235"/>
    </location>
</feature>
<keyword evidence="1" id="KW-0175">Coiled coil</keyword>
<keyword evidence="4" id="KW-1185">Reference proteome</keyword>
<dbReference type="Proteomes" id="UP000699462">
    <property type="component" value="Unassembled WGS sequence"/>
</dbReference>
<feature type="coiled-coil region" evidence="1">
    <location>
        <begin position="17"/>
        <end position="118"/>
    </location>
</feature>
<comment type="caution">
    <text evidence="3">The sequence shown here is derived from an EMBL/GenBank/DDBJ whole genome shotgun (WGS) entry which is preliminary data.</text>
</comment>
<accession>A0A8T0DVA9</accession>
<dbReference type="OrthoDB" id="10068192at2759"/>
<name>A0A8T0DVA9_9TREM</name>
<dbReference type="EMBL" id="JTDF01001067">
    <property type="protein sequence ID" value="KAF8570541.1"/>
    <property type="molecule type" value="Genomic_DNA"/>
</dbReference>
<evidence type="ECO:0000313" key="3">
    <source>
        <dbReference type="EMBL" id="KAF8570541.1"/>
    </source>
</evidence>
<reference evidence="3 4" key="1">
    <citation type="submission" date="2019-07" db="EMBL/GenBank/DDBJ databases">
        <title>Annotation for the trematode Paragonimus westermani.</title>
        <authorList>
            <person name="Choi Y.-J."/>
        </authorList>
    </citation>
    <scope>NUCLEOTIDE SEQUENCE [LARGE SCALE GENOMIC DNA]</scope>
    <source>
        <strain evidence="3">180907_Pwestermani</strain>
    </source>
</reference>
<evidence type="ECO:0000256" key="1">
    <source>
        <dbReference type="SAM" id="Coils"/>
    </source>
</evidence>
<protein>
    <submittedName>
        <fullName evidence="3">Uncharacterized protein</fullName>
    </submittedName>
</protein>
<organism evidence="3 4">
    <name type="scientific">Paragonimus westermani</name>
    <dbReference type="NCBI Taxonomy" id="34504"/>
    <lineage>
        <taxon>Eukaryota</taxon>
        <taxon>Metazoa</taxon>
        <taxon>Spiralia</taxon>
        <taxon>Lophotrochozoa</taxon>
        <taxon>Platyhelminthes</taxon>
        <taxon>Trematoda</taxon>
        <taxon>Digenea</taxon>
        <taxon>Plagiorchiida</taxon>
        <taxon>Troglotremata</taxon>
        <taxon>Troglotrematidae</taxon>
        <taxon>Paragonimus</taxon>
    </lineage>
</organism>